<evidence type="ECO:0000256" key="1">
    <source>
        <dbReference type="ARBA" id="ARBA00004202"/>
    </source>
</evidence>
<dbReference type="GO" id="GO:0043190">
    <property type="term" value="C:ATP-binding cassette (ABC) transporter complex"/>
    <property type="evidence" value="ECO:0007669"/>
    <property type="project" value="TreeGrafter"/>
</dbReference>
<keyword evidence="5" id="KW-0067">ATP-binding</keyword>
<gene>
    <name evidence="9" type="ORF">B7O98_03925</name>
</gene>
<keyword evidence="2" id="KW-0813">Transport</keyword>
<evidence type="ECO:0000259" key="8">
    <source>
        <dbReference type="PROSITE" id="PS50893"/>
    </source>
</evidence>
<evidence type="ECO:0000313" key="9">
    <source>
        <dbReference type="EMBL" id="PUA33575.1"/>
    </source>
</evidence>
<evidence type="ECO:0000256" key="3">
    <source>
        <dbReference type="ARBA" id="ARBA00022475"/>
    </source>
</evidence>
<dbReference type="SUPFAM" id="SSF52540">
    <property type="entry name" value="P-loop containing nucleoside triphosphate hydrolases"/>
    <property type="match status" value="2"/>
</dbReference>
<keyword evidence="6" id="KW-1278">Translocase</keyword>
<dbReference type="InterPro" id="IPR050095">
    <property type="entry name" value="ECF_ABC_transporter_ATP-bd"/>
</dbReference>
<dbReference type="AlphaFoldDB" id="A0A2R7Y7R5"/>
<proteinExistence type="predicted"/>
<dbReference type="InterPro" id="IPR003439">
    <property type="entry name" value="ABC_transporter-like_ATP-bd"/>
</dbReference>
<keyword evidence="4" id="KW-0547">Nucleotide-binding</keyword>
<keyword evidence="7" id="KW-0472">Membrane</keyword>
<dbReference type="InterPro" id="IPR027417">
    <property type="entry name" value="P-loop_NTPase"/>
</dbReference>
<evidence type="ECO:0000256" key="7">
    <source>
        <dbReference type="ARBA" id="ARBA00023136"/>
    </source>
</evidence>
<feature type="domain" description="ABC transporter" evidence="8">
    <location>
        <begin position="3"/>
        <end position="226"/>
    </location>
</feature>
<keyword evidence="3" id="KW-1003">Cell membrane</keyword>
<evidence type="ECO:0000256" key="6">
    <source>
        <dbReference type="ARBA" id="ARBA00022967"/>
    </source>
</evidence>
<comment type="subcellular location">
    <subcellularLocation>
        <location evidence="1">Cell membrane</location>
        <topology evidence="1">Peripheral membrane protein</topology>
    </subcellularLocation>
</comment>
<dbReference type="Gene3D" id="3.40.50.300">
    <property type="entry name" value="P-loop containing nucleotide triphosphate hydrolases"/>
    <property type="match status" value="2"/>
</dbReference>
<evidence type="ECO:0000256" key="4">
    <source>
        <dbReference type="ARBA" id="ARBA00022741"/>
    </source>
</evidence>
<dbReference type="PANTHER" id="PTHR43553">
    <property type="entry name" value="HEAVY METAL TRANSPORTER"/>
    <property type="match status" value="1"/>
</dbReference>
<sequence>MTFELNGFTVRLDGALIVNEVDLSLSRGEAVLIAGPSGAGKSTLLKSLCGVIPKVVRGSVSGFVKPSLDFLHRSSIYLHQEPWFFITTPYVWSEVLSFTDFKRLSDVQEVLNHFKLSRHLMRSTYTLSAGEVQRLAFIIATHSSKDLILLDEPTAYLDRPNADNLIKYVKELKGFGKSFIIVDHDVSVWLDVVDKVYYMVDGKLVEDEPEYYSKAYEALNDLDPSESRDCLKHFIFEVDEIKFPDAEEPLLKDFKLEVCSGEVVLIKGYSGVGKTTLLKTLAEKSVKDGRIKSVLIPDNPLLYFSGSTPAEELNLANPQLSSKFLQDFGLSSKSNIPVVKLSTGERRRLALASALARGYELVFMDEPTIGLDPWNKYLVLKGIKKVAELGTGFVIASHDEDLLKIANEVINLEDWR</sequence>
<organism evidence="9 10">
    <name type="scientific">Zestosphaera tikiterensis</name>
    <dbReference type="NCBI Taxonomy" id="1973259"/>
    <lineage>
        <taxon>Archaea</taxon>
        <taxon>Thermoproteota</taxon>
        <taxon>Thermoprotei</taxon>
        <taxon>Desulfurococcales</taxon>
        <taxon>Desulfurococcaceae</taxon>
        <taxon>Zestosphaera</taxon>
    </lineage>
</organism>
<feature type="domain" description="ABC transporter" evidence="8">
    <location>
        <begin position="236"/>
        <end position="416"/>
    </location>
</feature>
<dbReference type="Pfam" id="PF00005">
    <property type="entry name" value="ABC_tran"/>
    <property type="match status" value="2"/>
</dbReference>
<dbReference type="GO" id="GO:0042626">
    <property type="term" value="F:ATPase-coupled transmembrane transporter activity"/>
    <property type="evidence" value="ECO:0007669"/>
    <property type="project" value="TreeGrafter"/>
</dbReference>
<protein>
    <recommendedName>
        <fullName evidence="8">ABC transporter domain-containing protein</fullName>
    </recommendedName>
</protein>
<name>A0A2R7Y7R5_9CREN</name>
<evidence type="ECO:0000256" key="5">
    <source>
        <dbReference type="ARBA" id="ARBA00022840"/>
    </source>
</evidence>
<dbReference type="InterPro" id="IPR003593">
    <property type="entry name" value="AAA+_ATPase"/>
</dbReference>
<dbReference type="GO" id="GO:0016887">
    <property type="term" value="F:ATP hydrolysis activity"/>
    <property type="evidence" value="ECO:0007669"/>
    <property type="project" value="InterPro"/>
</dbReference>
<dbReference type="PANTHER" id="PTHR43553:SF27">
    <property type="entry name" value="ENERGY-COUPLING FACTOR TRANSPORTER ATP-BINDING PROTEIN ECFA2"/>
    <property type="match status" value="1"/>
</dbReference>
<evidence type="ECO:0000313" key="10">
    <source>
        <dbReference type="Proteomes" id="UP000244093"/>
    </source>
</evidence>
<dbReference type="SMART" id="SM00382">
    <property type="entry name" value="AAA"/>
    <property type="match status" value="2"/>
</dbReference>
<dbReference type="GO" id="GO:0005524">
    <property type="term" value="F:ATP binding"/>
    <property type="evidence" value="ECO:0007669"/>
    <property type="project" value="UniProtKB-KW"/>
</dbReference>
<reference evidence="9 10" key="1">
    <citation type="journal article" date="2018" name="Syst. Appl. Microbiol.">
        <title>A new symbiotic nanoarchaeote (Candidatus Nanoclepta minutus) and its host (Zestosphaera tikiterensis gen. nov., sp. nov.) from a New Zealand hot spring.</title>
        <authorList>
            <person name="St John E."/>
            <person name="Liu Y."/>
            <person name="Podar M."/>
            <person name="Stott M.B."/>
            <person name="Meneghin J."/>
            <person name="Chen Z."/>
            <person name="Lagutin K."/>
            <person name="Mitchell K."/>
            <person name="Reysenbach A.L."/>
        </authorList>
    </citation>
    <scope>NUCLEOTIDE SEQUENCE [LARGE SCALE GENOMIC DNA]</scope>
    <source>
        <strain evidence="9">NZ3</strain>
    </source>
</reference>
<accession>A0A2R7Y7R5</accession>
<dbReference type="Proteomes" id="UP000244093">
    <property type="component" value="Unassembled WGS sequence"/>
</dbReference>
<evidence type="ECO:0000256" key="2">
    <source>
        <dbReference type="ARBA" id="ARBA00022448"/>
    </source>
</evidence>
<dbReference type="PROSITE" id="PS50893">
    <property type="entry name" value="ABC_TRANSPORTER_2"/>
    <property type="match status" value="2"/>
</dbReference>
<comment type="caution">
    <text evidence="9">The sequence shown here is derived from an EMBL/GenBank/DDBJ whole genome shotgun (WGS) entry which is preliminary data.</text>
</comment>
<dbReference type="EMBL" id="NBVN01000002">
    <property type="protein sequence ID" value="PUA33575.1"/>
    <property type="molecule type" value="Genomic_DNA"/>
</dbReference>